<dbReference type="InterPro" id="IPR000873">
    <property type="entry name" value="AMP-dep_synth/lig_dom"/>
</dbReference>
<protein>
    <recommendedName>
        <fullName evidence="6">Long-chain-fatty-acid--CoA ligase</fullName>
        <ecNumber evidence="5">6.2.1.3</ecNumber>
    </recommendedName>
    <alternativeName>
        <fullName evidence="7">Long-chain acyl-CoA synthetase</fullName>
    </alternativeName>
</protein>
<organism evidence="10 11">
    <name type="scientific">Pseudonocardia zijingensis</name>
    <dbReference type="NCBI Taxonomy" id="153376"/>
    <lineage>
        <taxon>Bacteria</taxon>
        <taxon>Bacillati</taxon>
        <taxon>Actinomycetota</taxon>
        <taxon>Actinomycetes</taxon>
        <taxon>Pseudonocardiales</taxon>
        <taxon>Pseudonocardiaceae</taxon>
        <taxon>Pseudonocardia</taxon>
    </lineage>
</organism>
<evidence type="ECO:0000256" key="1">
    <source>
        <dbReference type="ARBA" id="ARBA00004170"/>
    </source>
</evidence>
<accession>A0ABN1Q201</accession>
<dbReference type="Proteomes" id="UP001499967">
    <property type="component" value="Unassembled WGS sequence"/>
</dbReference>
<reference evidence="10 11" key="1">
    <citation type="journal article" date="2019" name="Int. J. Syst. Evol. Microbiol.">
        <title>The Global Catalogue of Microorganisms (GCM) 10K type strain sequencing project: providing services to taxonomists for standard genome sequencing and annotation.</title>
        <authorList>
            <consortium name="The Broad Institute Genomics Platform"/>
            <consortium name="The Broad Institute Genome Sequencing Center for Infectious Disease"/>
            <person name="Wu L."/>
            <person name="Ma J."/>
        </authorList>
    </citation>
    <scope>NUCLEOTIDE SEQUENCE [LARGE SCALE GENOMIC DNA]</scope>
    <source>
        <strain evidence="10 11">JCM 11117</strain>
    </source>
</reference>
<evidence type="ECO:0000313" key="10">
    <source>
        <dbReference type="EMBL" id="GAA0936291.1"/>
    </source>
</evidence>
<dbReference type="CDD" id="cd04433">
    <property type="entry name" value="AFD_class_I"/>
    <property type="match status" value="1"/>
</dbReference>
<evidence type="ECO:0000259" key="9">
    <source>
        <dbReference type="Pfam" id="PF13193"/>
    </source>
</evidence>
<dbReference type="PANTHER" id="PTHR43767">
    <property type="entry name" value="LONG-CHAIN-FATTY-ACID--COA LIGASE"/>
    <property type="match status" value="1"/>
</dbReference>
<comment type="subcellular location">
    <subcellularLocation>
        <location evidence="1">Membrane</location>
        <topology evidence="1">Peripheral membrane protein</topology>
    </subcellularLocation>
</comment>
<evidence type="ECO:0000256" key="4">
    <source>
        <dbReference type="ARBA" id="ARBA00023136"/>
    </source>
</evidence>
<evidence type="ECO:0000256" key="3">
    <source>
        <dbReference type="ARBA" id="ARBA00022598"/>
    </source>
</evidence>
<comment type="pathway">
    <text evidence="2">Lipid metabolism; fatty acid beta-oxidation.</text>
</comment>
<dbReference type="Gene3D" id="3.40.50.12780">
    <property type="entry name" value="N-terminal domain of ligase-like"/>
    <property type="match status" value="1"/>
</dbReference>
<dbReference type="InterPro" id="IPR025110">
    <property type="entry name" value="AMP-bd_C"/>
</dbReference>
<dbReference type="Pfam" id="PF00501">
    <property type="entry name" value="AMP-binding"/>
    <property type="match status" value="1"/>
</dbReference>
<comment type="caution">
    <text evidence="10">The sequence shown here is derived from an EMBL/GenBank/DDBJ whole genome shotgun (WGS) entry which is preliminary data.</text>
</comment>
<keyword evidence="11" id="KW-1185">Reference proteome</keyword>
<evidence type="ECO:0000256" key="5">
    <source>
        <dbReference type="ARBA" id="ARBA00026121"/>
    </source>
</evidence>
<evidence type="ECO:0000256" key="6">
    <source>
        <dbReference type="ARBA" id="ARBA00039545"/>
    </source>
</evidence>
<dbReference type="PROSITE" id="PS00455">
    <property type="entry name" value="AMP_BINDING"/>
    <property type="match status" value="1"/>
</dbReference>
<evidence type="ECO:0000259" key="8">
    <source>
        <dbReference type="Pfam" id="PF00501"/>
    </source>
</evidence>
<sequence length="534" mass="56781">MDPRNGEWSASEAASTLPELLERSAQRWPDRVAVVDERGAWTYRGLLLAATRMAGGLAAAGVREADVVGLWLPNSAFWLQTHVALAHLGAVAVGINSRYPVAETARILSAADVRTLVVDPGSTGVADSETVAELVAMPEVELATVISRAGRLALPDGVASLDANTLPTRTAPLRATPETPSTVFTSSGSTGTPKLILHSQGGVSLHSDAIAASFGYTAPDAVVLGQLPLCGVWGFNTVYAALAGGATVVLMQRFDAAAAVQLVERHRVTHANGPDLFVRQLLAAAESDRQSVGSLRAIGFSTFSNDSRELVDLGDRFGVTLFQVYGSSEQQALMVHQPLDADPERRAVPGGPPTNPATRMRVRDADSGELLGFDAPGLLETTGPNVMLGYLGRDGIDTSAFTDDGWLRTGDIAMTTQAGLHYLSRAKDVLRLSGFLVDPAEIEQRIEEFPAVVEAKVVGIDTARGSRCVAFVRTADPNRFDEEQLLTACRRSLASFKVPVRIFPVAEFPRVDGANGPRIQRLALRTMAAERLTA</sequence>
<dbReference type="SUPFAM" id="SSF56801">
    <property type="entry name" value="Acetyl-CoA synthetase-like"/>
    <property type="match status" value="1"/>
</dbReference>
<dbReference type="InterPro" id="IPR020845">
    <property type="entry name" value="AMP-binding_CS"/>
</dbReference>
<dbReference type="EMBL" id="BAAAHP010000075">
    <property type="protein sequence ID" value="GAA0936291.1"/>
    <property type="molecule type" value="Genomic_DNA"/>
</dbReference>
<dbReference type="InterPro" id="IPR050237">
    <property type="entry name" value="ATP-dep_AMP-bd_enzyme"/>
</dbReference>
<dbReference type="Pfam" id="PF13193">
    <property type="entry name" value="AMP-binding_C"/>
    <property type="match status" value="1"/>
</dbReference>
<feature type="domain" description="AMP-binding enzyme C-terminal" evidence="9">
    <location>
        <begin position="441"/>
        <end position="510"/>
    </location>
</feature>
<feature type="domain" description="AMP-dependent synthetase/ligase" evidence="8">
    <location>
        <begin position="21"/>
        <end position="391"/>
    </location>
</feature>
<proteinExistence type="predicted"/>
<dbReference type="InterPro" id="IPR042099">
    <property type="entry name" value="ANL_N_sf"/>
</dbReference>
<dbReference type="PANTHER" id="PTHR43767:SF8">
    <property type="entry name" value="LONG-CHAIN-FATTY-ACID--COA LIGASE"/>
    <property type="match status" value="1"/>
</dbReference>
<keyword evidence="3" id="KW-0436">Ligase</keyword>
<evidence type="ECO:0000256" key="7">
    <source>
        <dbReference type="ARBA" id="ARBA00042773"/>
    </source>
</evidence>
<keyword evidence="4" id="KW-0472">Membrane</keyword>
<evidence type="ECO:0000313" key="11">
    <source>
        <dbReference type="Proteomes" id="UP001499967"/>
    </source>
</evidence>
<dbReference type="EC" id="6.2.1.3" evidence="5"/>
<dbReference type="Gene3D" id="3.30.300.30">
    <property type="match status" value="1"/>
</dbReference>
<name>A0ABN1Q201_9PSEU</name>
<dbReference type="RefSeq" id="WP_343941830.1">
    <property type="nucleotide sequence ID" value="NZ_BAAAHP010000075.1"/>
</dbReference>
<evidence type="ECO:0000256" key="2">
    <source>
        <dbReference type="ARBA" id="ARBA00005005"/>
    </source>
</evidence>
<dbReference type="InterPro" id="IPR045851">
    <property type="entry name" value="AMP-bd_C_sf"/>
</dbReference>
<gene>
    <name evidence="10" type="ORF">GCM10009559_28580</name>
</gene>